<dbReference type="FunCoup" id="A0A448YL53">
    <property type="interactions" value="296"/>
</dbReference>
<dbReference type="SUPFAM" id="SSF82657">
    <property type="entry name" value="BolA-like"/>
    <property type="match status" value="1"/>
</dbReference>
<dbReference type="InterPro" id="IPR036065">
    <property type="entry name" value="BolA-like_sf"/>
</dbReference>
<dbReference type="AlphaFoldDB" id="A0A448YL53"/>
<evidence type="ECO:0000313" key="3">
    <source>
        <dbReference type="Proteomes" id="UP000290900"/>
    </source>
</evidence>
<dbReference type="STRING" id="13370.A0A448YL53"/>
<dbReference type="GO" id="GO:0006879">
    <property type="term" value="P:intracellular iron ion homeostasis"/>
    <property type="evidence" value="ECO:0007669"/>
    <property type="project" value="InterPro"/>
</dbReference>
<dbReference type="GO" id="GO:0005829">
    <property type="term" value="C:cytosol"/>
    <property type="evidence" value="ECO:0007669"/>
    <property type="project" value="TreeGrafter"/>
</dbReference>
<sequence length="93" mass="10507">MSSENPLTSDHLSKTIKLRLQANEVEVQDMSGGCGQAFAVIIVSDIFRGKNKLTRHRMVNNALSDEISHIHAFTQKVFTTDEWEEQKRLFGSS</sequence>
<dbReference type="GO" id="GO:0051604">
    <property type="term" value="P:protein maturation"/>
    <property type="evidence" value="ECO:0007669"/>
    <property type="project" value="InterPro"/>
</dbReference>
<dbReference type="InParanoid" id="A0A448YL53"/>
<accession>A0A448YL53</accession>
<dbReference type="EMBL" id="CAACVR010000012">
    <property type="protein sequence ID" value="VEU21616.1"/>
    <property type="molecule type" value="Genomic_DNA"/>
</dbReference>
<organism evidence="2 3">
    <name type="scientific">Brettanomyces naardenensis</name>
    <name type="common">Yeast</name>
    <dbReference type="NCBI Taxonomy" id="13370"/>
    <lineage>
        <taxon>Eukaryota</taxon>
        <taxon>Fungi</taxon>
        <taxon>Dikarya</taxon>
        <taxon>Ascomycota</taxon>
        <taxon>Saccharomycotina</taxon>
        <taxon>Pichiomycetes</taxon>
        <taxon>Pichiales</taxon>
        <taxon>Pichiaceae</taxon>
        <taxon>Brettanomyces</taxon>
    </lineage>
</organism>
<name>A0A448YL53_BRENA</name>
<evidence type="ECO:0000256" key="1">
    <source>
        <dbReference type="RuleBase" id="RU003860"/>
    </source>
</evidence>
<protein>
    <submittedName>
        <fullName evidence="2">DEKNAAC102563</fullName>
    </submittedName>
</protein>
<dbReference type="Gene3D" id="3.10.20.90">
    <property type="entry name" value="Phosphatidylinositol 3-kinase Catalytic Subunit, Chain A, domain 1"/>
    <property type="match status" value="1"/>
</dbReference>
<dbReference type="PANTHER" id="PTHR12735">
    <property type="entry name" value="BOLA-LIKE PROTEIN-RELATED"/>
    <property type="match status" value="1"/>
</dbReference>
<dbReference type="InterPro" id="IPR002634">
    <property type="entry name" value="BolA"/>
</dbReference>
<dbReference type="PANTHER" id="PTHR12735:SF27">
    <property type="entry name" value="BOLA-LIKE PROTEIN 2"/>
    <property type="match status" value="1"/>
</dbReference>
<reference evidence="2 3" key="1">
    <citation type="submission" date="2018-12" db="EMBL/GenBank/DDBJ databases">
        <authorList>
            <person name="Tiukova I."/>
            <person name="Dainat J."/>
        </authorList>
    </citation>
    <scope>NUCLEOTIDE SEQUENCE [LARGE SCALE GENOMIC DNA]</scope>
</reference>
<dbReference type="Pfam" id="PF01722">
    <property type="entry name" value="BolA"/>
    <property type="match status" value="1"/>
</dbReference>
<gene>
    <name evidence="2" type="ORF">BRENAR_LOCUS2349</name>
</gene>
<dbReference type="Proteomes" id="UP000290900">
    <property type="component" value="Unassembled WGS sequence"/>
</dbReference>
<comment type="similarity">
    <text evidence="1">Belongs to the BolA/IbaG family.</text>
</comment>
<dbReference type="PIRSF" id="PIRSF003113">
    <property type="entry name" value="BolA"/>
    <property type="match status" value="1"/>
</dbReference>
<evidence type="ECO:0000313" key="2">
    <source>
        <dbReference type="EMBL" id="VEU21616.1"/>
    </source>
</evidence>
<dbReference type="InterPro" id="IPR045115">
    <property type="entry name" value="BOL2"/>
</dbReference>
<dbReference type="GO" id="GO:0051537">
    <property type="term" value="F:2 iron, 2 sulfur cluster binding"/>
    <property type="evidence" value="ECO:0007669"/>
    <property type="project" value="InterPro"/>
</dbReference>
<dbReference type="OrthoDB" id="4983at2759"/>
<dbReference type="GO" id="GO:0005634">
    <property type="term" value="C:nucleus"/>
    <property type="evidence" value="ECO:0007669"/>
    <property type="project" value="TreeGrafter"/>
</dbReference>
<keyword evidence="3" id="KW-1185">Reference proteome</keyword>
<proteinExistence type="inferred from homology"/>